<evidence type="ECO:0000256" key="3">
    <source>
        <dbReference type="ARBA" id="ARBA00022472"/>
    </source>
</evidence>
<sequence>MGVPAFFRWLSTKYPKIVAPVLEDLPTEIDGVEIPADTTGPNPNGEEFDNLYLDMNGIVHPCSHPEDRPAPRNEEEMMIEVFKYTERVVNMVRPRKILMIAVDGVAPRAKMNQQRSRRFRSAQDKEEKEAQQEEFRKLLLASGNPKGDDSESEDEEIWDSNVITPGTPFMDILAQSLRYWCAYKLNTDPMWAKMKIIISDATVPGEGEHKIMEFVRSQRRSPEYDPNTRHVIYGLDADLIMLGIATHEPHFRILREDVFFQSAKPGACRICGQQGHMAAACTGKAKKKHGEYDEKSGPPPLKPFIWLKVNVLREYLAEELYVAAQGFKFDLERALDDWVFLCFFVGNDFLPHLPSLAIREEGIDTLLAVWRDNLPIMGGYVTKDGHVDLVRAQSILAGLAVQEDAIFKRRKQIDDKRSANQKRRKIEDDRRNGRQNNSSPHGSGQQPRFGKQDNHDVVMFAPGAAKTEVRKLTHEMMVNKKANFQASVSGKTEENKSAAAYLKEQLMAKKQAASEGGVAEPTAANDDPATPQTPLSALGKRKADMIQEDNGTPGGSTPGSAVSTPGGNSDEPPPDDVRLWEDGYADRYYENKFHNTDPAFRRQVANDYVEGVCWVLAYYLQGCPSWTWFYPHHYAPFAADFVDIQNVKIEFDEGKPFRPYEQLMGVLPAASRHAIPDKFHPLMLDDDSPIKHFYPEDFVVDLNGGKFKWQGVALLPWIDADELLKAMATKYPLLTPEEHARNTVGSDVLLFHSQHPMYEDLAMSWYSKKQGEAKMKLNARKTEGLSGHVEKNEEYIPQSALVYPLTDGAMPSIDMDQSMSVIYEMPSAKHVHKSMLLRGVEMPKPELDNGDIHKTRSLASKAGRNFGGAPLDNGGGYRGGRGGNNNRGGGRGGNINYANPFAAHLAYPPGQGPPPPHMAAQQGYAPPPPPGWAPPGGNNYNGGGYNSGYQNQNQNYNQGYGGGRDQGQYGGGQGGYNNGGGRDDYSGNGGGYRGGRGGRGGGGGGGNRDGGRGRGGNYNGNNRY</sequence>
<keyword evidence="11" id="KW-0804">Transcription</keyword>
<dbReference type="GO" id="GO:0006353">
    <property type="term" value="P:DNA-templated transcription termination"/>
    <property type="evidence" value="ECO:0007669"/>
    <property type="project" value="UniProtKB-KW"/>
</dbReference>
<dbReference type="EMBL" id="WNWR01000844">
    <property type="protein sequence ID" value="KAE9968275.1"/>
    <property type="molecule type" value="Genomic_DNA"/>
</dbReference>
<feature type="compositionally biased region" description="Low complexity" evidence="17">
    <location>
        <begin position="947"/>
        <end position="958"/>
    </location>
</feature>
<feature type="domain" description="CCHC-type" evidence="18">
    <location>
        <begin position="268"/>
        <end position="281"/>
    </location>
</feature>
<evidence type="ECO:0000313" key="19">
    <source>
        <dbReference type="EMBL" id="KAE9968275.1"/>
    </source>
</evidence>
<dbReference type="FunFam" id="3.40.50.12390:FF:000005">
    <property type="entry name" value="5'-3' exoribonuclease 2"/>
    <property type="match status" value="1"/>
</dbReference>
<dbReference type="GO" id="GO:0008270">
    <property type="term" value="F:zinc ion binding"/>
    <property type="evidence" value="ECO:0007669"/>
    <property type="project" value="UniProtKB-KW"/>
</dbReference>
<dbReference type="GO" id="GO:0004534">
    <property type="term" value="F:5'-3' RNA exonuclease activity"/>
    <property type="evidence" value="ECO:0007669"/>
    <property type="project" value="UniProtKB-UniRule"/>
</dbReference>
<dbReference type="EC" id="3.1.13.-" evidence="15"/>
<keyword evidence="5 15" id="KW-0507">mRNA processing</keyword>
<evidence type="ECO:0000256" key="12">
    <source>
        <dbReference type="ARBA" id="ARBA00023242"/>
    </source>
</evidence>
<evidence type="ECO:0000256" key="13">
    <source>
        <dbReference type="ARBA" id="ARBA00046137"/>
    </source>
</evidence>
<evidence type="ECO:0000256" key="5">
    <source>
        <dbReference type="ARBA" id="ARBA00022664"/>
    </source>
</evidence>
<comment type="caution">
    <text evidence="19">The sequence shown here is derived from an EMBL/GenBank/DDBJ whole genome shotgun (WGS) entry which is preliminary data.</text>
</comment>
<evidence type="ECO:0000256" key="14">
    <source>
        <dbReference type="ARBA" id="ARBA00046943"/>
    </source>
</evidence>
<dbReference type="InterPro" id="IPR041412">
    <property type="entry name" value="Xrn1_helical"/>
</dbReference>
<keyword evidence="8 15" id="KW-0269">Exonuclease</keyword>
<comment type="subcellular location">
    <subcellularLocation>
        <location evidence="1">Nucleus</location>
    </subcellularLocation>
</comment>
<dbReference type="Gene3D" id="3.40.50.12390">
    <property type="match status" value="2"/>
</dbReference>
<feature type="region of interest" description="Disordered" evidence="17">
    <location>
        <begin position="512"/>
        <end position="579"/>
    </location>
</feature>
<feature type="region of interest" description="Disordered" evidence="17">
    <location>
        <begin position="111"/>
        <end position="133"/>
    </location>
</feature>
<dbReference type="FunFam" id="1.25.40.1050:FF:000002">
    <property type="entry name" value="5'-3' exoribonuclease"/>
    <property type="match status" value="1"/>
</dbReference>
<dbReference type="GO" id="GO:0005634">
    <property type="term" value="C:nucleus"/>
    <property type="evidence" value="ECO:0007669"/>
    <property type="project" value="UniProtKB-SubCell"/>
</dbReference>
<protein>
    <recommendedName>
        <fullName evidence="15">5'-3' exoribonuclease</fullName>
        <ecNumber evidence="15">3.1.13.-</ecNumber>
    </recommendedName>
</protein>
<keyword evidence="9" id="KW-0805">Transcription regulation</keyword>
<reference evidence="19 20" key="1">
    <citation type="submission" date="2019-07" db="EMBL/GenBank/DDBJ databases">
        <title>Venturia inaequalis Genome Resource.</title>
        <authorList>
            <person name="Lichtner F.J."/>
        </authorList>
    </citation>
    <scope>NUCLEOTIDE SEQUENCE [LARGE SCALE GENOMIC DNA]</scope>
    <source>
        <strain evidence="19 20">DMI_063113</strain>
    </source>
</reference>
<dbReference type="InterPro" id="IPR001878">
    <property type="entry name" value="Znf_CCHC"/>
</dbReference>
<keyword evidence="3" id="KW-0806">Transcription termination</keyword>
<dbReference type="Proteomes" id="UP000490939">
    <property type="component" value="Unassembled WGS sequence"/>
</dbReference>
<dbReference type="PIRSF" id="PIRSF037239">
    <property type="entry name" value="Exonuclease_Xrn2"/>
    <property type="match status" value="1"/>
</dbReference>
<organism evidence="19 20">
    <name type="scientific">Venturia inaequalis</name>
    <name type="common">Apple scab fungus</name>
    <dbReference type="NCBI Taxonomy" id="5025"/>
    <lineage>
        <taxon>Eukaryota</taxon>
        <taxon>Fungi</taxon>
        <taxon>Dikarya</taxon>
        <taxon>Ascomycota</taxon>
        <taxon>Pezizomycotina</taxon>
        <taxon>Dothideomycetes</taxon>
        <taxon>Pleosporomycetidae</taxon>
        <taxon>Venturiales</taxon>
        <taxon>Venturiaceae</taxon>
        <taxon>Venturia</taxon>
    </lineage>
</organism>
<keyword evidence="4" id="KW-0698">rRNA processing</keyword>
<evidence type="ECO:0000256" key="7">
    <source>
        <dbReference type="ARBA" id="ARBA00022801"/>
    </source>
</evidence>
<feature type="region of interest" description="Disordered" evidence="17">
    <location>
        <begin position="412"/>
        <end position="453"/>
    </location>
</feature>
<comment type="function">
    <text evidence="15">Possesses 5'-&gt;3' exoribonuclease activity. May promote termination of transcription by RNA polymerase II.</text>
</comment>
<dbReference type="GO" id="GO:0003723">
    <property type="term" value="F:RNA binding"/>
    <property type="evidence" value="ECO:0007669"/>
    <property type="project" value="TreeGrafter"/>
</dbReference>
<keyword evidence="6 15" id="KW-0540">Nuclease</keyword>
<evidence type="ECO:0000256" key="11">
    <source>
        <dbReference type="ARBA" id="ARBA00023163"/>
    </source>
</evidence>
<dbReference type="PANTHER" id="PTHR12341">
    <property type="entry name" value="5'-&gt;3' EXORIBONUCLEASE"/>
    <property type="match status" value="1"/>
</dbReference>
<dbReference type="Gene3D" id="1.25.40.1050">
    <property type="match status" value="1"/>
</dbReference>
<dbReference type="OrthoDB" id="372487at2759"/>
<feature type="compositionally biased region" description="Polar residues" evidence="17">
    <location>
        <begin position="558"/>
        <end position="567"/>
    </location>
</feature>
<name>A0A8H3YP91_VENIN</name>
<dbReference type="InterPro" id="IPR004859">
    <property type="entry name" value="Xrn1_N"/>
</dbReference>
<proteinExistence type="inferred from homology"/>
<evidence type="ECO:0000256" key="16">
    <source>
        <dbReference type="PROSITE-ProRule" id="PRU00047"/>
    </source>
</evidence>
<dbReference type="InterPro" id="IPR027073">
    <property type="entry name" value="5_3_exoribonuclease"/>
</dbReference>
<evidence type="ECO:0000313" key="20">
    <source>
        <dbReference type="Proteomes" id="UP000490939"/>
    </source>
</evidence>
<feature type="compositionally biased region" description="Basic and acidic residues" evidence="17">
    <location>
        <begin position="121"/>
        <end position="133"/>
    </location>
</feature>
<comment type="subunit">
    <text evidence="14">Interacts with RAI1; the interaction is direct, stabilizes RAT1 protein structure and may stimulate its exoribonuclease activity. The interaction also stimulates RAI1 pyrophosphohydrolase activity, probably by recruiting it to mRNA substrates.</text>
</comment>
<evidence type="ECO:0000256" key="4">
    <source>
        <dbReference type="ARBA" id="ARBA00022552"/>
    </source>
</evidence>
<keyword evidence="16" id="KW-0863">Zinc-finger</keyword>
<dbReference type="PANTHER" id="PTHR12341:SF41">
    <property type="entry name" value="5'-3' EXORIBONUCLEASE 2"/>
    <property type="match status" value="1"/>
</dbReference>
<feature type="compositionally biased region" description="Gly residues" evidence="17">
    <location>
        <begin position="873"/>
        <end position="893"/>
    </location>
</feature>
<keyword evidence="12" id="KW-0539">Nucleus</keyword>
<dbReference type="GO" id="GO:0006397">
    <property type="term" value="P:mRNA processing"/>
    <property type="evidence" value="ECO:0007669"/>
    <property type="project" value="UniProtKB-UniRule"/>
</dbReference>
<comment type="similarity">
    <text evidence="2 15">Belongs to the 5'-3' exonuclease family. XRN2/RAT1 subfamily.</text>
</comment>
<evidence type="ECO:0000256" key="1">
    <source>
        <dbReference type="ARBA" id="ARBA00004123"/>
    </source>
</evidence>
<dbReference type="CDD" id="cd18673">
    <property type="entry name" value="PIN_XRN1-2-like"/>
    <property type="match status" value="1"/>
</dbReference>
<feature type="compositionally biased region" description="Polar residues" evidence="17">
    <location>
        <begin position="434"/>
        <end position="446"/>
    </location>
</feature>
<dbReference type="Pfam" id="PF17846">
    <property type="entry name" value="XRN_M"/>
    <property type="match status" value="2"/>
</dbReference>
<feature type="compositionally biased region" description="Gly residues" evidence="17">
    <location>
        <begin position="987"/>
        <end position="1018"/>
    </location>
</feature>
<feature type="region of interest" description="Disordered" evidence="17">
    <location>
        <begin position="862"/>
        <end position="1024"/>
    </location>
</feature>
<evidence type="ECO:0000259" key="18">
    <source>
        <dbReference type="PROSITE" id="PS50158"/>
    </source>
</evidence>
<keyword evidence="16" id="KW-0862">Zinc</keyword>
<evidence type="ECO:0000256" key="17">
    <source>
        <dbReference type="SAM" id="MobiDB-lite"/>
    </source>
</evidence>
<dbReference type="InterPro" id="IPR017151">
    <property type="entry name" value="Xrn2/3/4"/>
</dbReference>
<keyword evidence="16" id="KW-0479">Metal-binding</keyword>
<feature type="compositionally biased region" description="Gly residues" evidence="17">
    <location>
        <begin position="959"/>
        <end position="980"/>
    </location>
</feature>
<evidence type="ECO:0000256" key="9">
    <source>
        <dbReference type="ARBA" id="ARBA00023015"/>
    </source>
</evidence>
<dbReference type="GO" id="GO:0000956">
    <property type="term" value="P:nuclear-transcribed mRNA catabolic process"/>
    <property type="evidence" value="ECO:0007669"/>
    <property type="project" value="TreeGrafter"/>
</dbReference>
<evidence type="ECO:0000256" key="2">
    <source>
        <dbReference type="ARBA" id="ARBA00006994"/>
    </source>
</evidence>
<evidence type="ECO:0000256" key="10">
    <source>
        <dbReference type="ARBA" id="ARBA00023054"/>
    </source>
</evidence>
<dbReference type="Pfam" id="PF03159">
    <property type="entry name" value="XRN_N"/>
    <property type="match status" value="1"/>
</dbReference>
<accession>A0A8H3YP91</accession>
<dbReference type="FunFam" id="3.40.50.12390:FF:000003">
    <property type="entry name" value="5'-3' exoribonuclease"/>
    <property type="match status" value="1"/>
</dbReference>
<keyword evidence="20" id="KW-1185">Reference proteome</keyword>
<evidence type="ECO:0000256" key="6">
    <source>
        <dbReference type="ARBA" id="ARBA00022722"/>
    </source>
</evidence>
<gene>
    <name evidence="19" type="ORF">EG327_011120</name>
</gene>
<dbReference type="AlphaFoldDB" id="A0A8H3YP91"/>
<evidence type="ECO:0000256" key="15">
    <source>
        <dbReference type="PIRNR" id="PIRNR037239"/>
    </source>
</evidence>
<keyword evidence="10" id="KW-0175">Coiled coil</keyword>
<comment type="function">
    <text evidence="13">Possesses 5'-&gt;3' exoribonuclease activity. Required for the processing of nuclear mRNA and rRNA precursors. May promote the termination of transcription by RNA polymerase II. Essential for vegetative cell growth and chromosome segregation.</text>
</comment>
<dbReference type="GO" id="GO:0006364">
    <property type="term" value="P:rRNA processing"/>
    <property type="evidence" value="ECO:0007669"/>
    <property type="project" value="UniProtKB-KW"/>
</dbReference>
<evidence type="ECO:0000256" key="8">
    <source>
        <dbReference type="ARBA" id="ARBA00022839"/>
    </source>
</evidence>
<dbReference type="PROSITE" id="PS50158">
    <property type="entry name" value="ZF_CCHC"/>
    <property type="match status" value="1"/>
</dbReference>
<keyword evidence="7 15" id="KW-0378">Hydrolase</keyword>